<dbReference type="InterPro" id="IPR027417">
    <property type="entry name" value="P-loop_NTPase"/>
</dbReference>
<feature type="domain" description="Tr-type G" evidence="8">
    <location>
        <begin position="89"/>
        <end position="297"/>
    </location>
</feature>
<keyword evidence="4" id="KW-0547">Nucleotide-binding</keyword>
<dbReference type="CDD" id="cd01887">
    <property type="entry name" value="IF2_eIF5B"/>
    <property type="match status" value="1"/>
</dbReference>
<dbReference type="PROSITE" id="PS51722">
    <property type="entry name" value="G_TR_2"/>
    <property type="match status" value="1"/>
</dbReference>
<evidence type="ECO:0000256" key="6">
    <source>
        <dbReference type="ARBA" id="ARBA00023134"/>
    </source>
</evidence>
<dbReference type="NCBIfam" id="TIGR00231">
    <property type="entry name" value="small_GTP"/>
    <property type="match status" value="1"/>
</dbReference>
<dbReference type="Gene3D" id="3.40.50.300">
    <property type="entry name" value="P-loop containing nucleotide triphosphate hydrolases"/>
    <property type="match status" value="1"/>
</dbReference>
<keyword evidence="11" id="KW-1185">Reference proteome</keyword>
<dbReference type="Gene3D" id="3.40.50.10050">
    <property type="entry name" value="Translation initiation factor IF- 2, domain 3"/>
    <property type="match status" value="1"/>
</dbReference>
<evidence type="ECO:0000256" key="2">
    <source>
        <dbReference type="ARBA" id="ARBA00013824"/>
    </source>
</evidence>
<dbReference type="GO" id="GO:0003924">
    <property type="term" value="F:GTPase activity"/>
    <property type="evidence" value="ECO:0007669"/>
    <property type="project" value="InterPro"/>
</dbReference>
<dbReference type="FunFam" id="2.40.30.10:FF:000013">
    <property type="entry name" value="eukaryotic translation initiation factor 5B"/>
    <property type="match status" value="1"/>
</dbReference>
<dbReference type="PANTHER" id="PTHR43381">
    <property type="entry name" value="TRANSLATION INITIATION FACTOR IF-2-RELATED"/>
    <property type="match status" value="1"/>
</dbReference>
<dbReference type="AlphaFoldDB" id="H8ZC35"/>
<dbReference type="STRING" id="944018.H8ZC35"/>
<organism evidence="9">
    <name type="scientific">Nematocida ausubeli (strain ATCC PRA-371 / ERTm2)</name>
    <name type="common">Nematode killer fungus</name>
    <dbReference type="NCBI Taxonomy" id="1913371"/>
    <lineage>
        <taxon>Eukaryota</taxon>
        <taxon>Fungi</taxon>
        <taxon>Fungi incertae sedis</taxon>
        <taxon>Microsporidia</taxon>
        <taxon>Nematocida</taxon>
    </lineage>
</organism>
<keyword evidence="3 9" id="KW-0396">Initiation factor</keyword>
<reference evidence="9" key="1">
    <citation type="submission" date="2011-03" db="EMBL/GenBank/DDBJ databases">
        <title>The Genome Sequence of Nematocida sp1 strain ERTm2.</title>
        <authorList>
            <consortium name="The Broad Institute Genome Sequencing Platform"/>
            <consortium name="The Broad Institute Genome Sequencing Center for Infectious Disease"/>
            <person name="Cuomo C."/>
            <person name="Troemel E."/>
            <person name="Young S.K."/>
            <person name="Zeng Q."/>
            <person name="Gargeya S."/>
            <person name="Fitzgerald M."/>
            <person name="Haas B."/>
            <person name="Abouelleil A."/>
            <person name="Alvarado L."/>
            <person name="Arachchi H.M."/>
            <person name="Berlin A."/>
            <person name="Brown A."/>
            <person name="Chapman S.B."/>
            <person name="Chen Z."/>
            <person name="Dunbar C."/>
            <person name="Freedman E."/>
            <person name="Gearin G."/>
            <person name="Gellesch M."/>
            <person name="Goldberg J."/>
            <person name="Griggs A."/>
            <person name="Gujja S."/>
            <person name="Heilman E.R."/>
            <person name="Heiman D."/>
            <person name="Howarth C."/>
            <person name="Larson L."/>
            <person name="Lui A."/>
            <person name="MacDonald P.J.P."/>
            <person name="Mehta T."/>
            <person name="Montmayeur A."/>
            <person name="Murphy C."/>
            <person name="Neiman D."/>
            <person name="Pearson M."/>
            <person name="Priest M."/>
            <person name="Roberts A."/>
            <person name="Saif S."/>
            <person name="Shea T."/>
            <person name="Shenoy N."/>
            <person name="Sisk P."/>
            <person name="Stolte C."/>
            <person name="Sykes S."/>
            <person name="White J."/>
            <person name="Yandava C."/>
            <person name="Wortman J."/>
            <person name="Nusbaum C."/>
            <person name="Birren B."/>
        </authorList>
    </citation>
    <scope>NUCLEOTIDE SEQUENCE</scope>
    <source>
        <strain evidence="9">ERTm2</strain>
    </source>
</reference>
<dbReference type="InterPro" id="IPR023115">
    <property type="entry name" value="TIF_IF2_dom3"/>
</dbReference>
<dbReference type="Proteomes" id="UP000005622">
    <property type="component" value="Unassembled WGS sequence"/>
</dbReference>
<evidence type="ECO:0000313" key="9">
    <source>
        <dbReference type="EMBL" id="EHY65671.1"/>
    </source>
</evidence>
<keyword evidence="5" id="KW-0648">Protein biosynthesis</keyword>
<dbReference type="InterPro" id="IPR000795">
    <property type="entry name" value="T_Tr_GTP-bd_dom"/>
</dbReference>
<evidence type="ECO:0000256" key="4">
    <source>
        <dbReference type="ARBA" id="ARBA00022741"/>
    </source>
</evidence>
<dbReference type="PRINTS" id="PR00315">
    <property type="entry name" value="ELONGATNFCT"/>
</dbReference>
<dbReference type="InterPro" id="IPR005225">
    <property type="entry name" value="Small_GTP-bd"/>
</dbReference>
<name>H8ZC35_NEMA1</name>
<dbReference type="SUPFAM" id="SSF52540">
    <property type="entry name" value="P-loop containing nucleoside triphosphate hydrolases"/>
    <property type="match status" value="1"/>
</dbReference>
<evidence type="ECO:0000313" key="11">
    <source>
        <dbReference type="Proteomes" id="UP000054524"/>
    </source>
</evidence>
<evidence type="ECO:0000313" key="10">
    <source>
        <dbReference type="EMBL" id="KFG25337.1"/>
    </source>
</evidence>
<dbReference type="HOGENOM" id="CLU_002656_3_3_1"/>
<dbReference type="NCBIfam" id="NF003078">
    <property type="entry name" value="PRK04004.1"/>
    <property type="match status" value="1"/>
</dbReference>
<dbReference type="GO" id="GO:0003743">
    <property type="term" value="F:translation initiation factor activity"/>
    <property type="evidence" value="ECO:0007669"/>
    <property type="project" value="UniProtKB-KW"/>
</dbReference>
<sequence length="689" mass="76673">MAKKKGGKKGFEEIDDMYDMYTEMNTEYAEEEVEEEIEEAEVQQTLEIPELDEQKMIAKKLERLTMQRPVHKPKAEIKVEQEKEMETDYRSPICCILGHADTGKTKILDRIRETDVQLAEAGGITQQIGATYIPIKELTKKYKIVSDKLPGILVIDTPGHEAFSNLRSRGSSMCNIVVLVIDIMHGLELQTKESIELLRSRKTPFIIALNKIDRINGWKSKDTPFSVKSQSKAAKLEFKDRFEKIVLDLASIGLNSAIFMKNPNPKAYVNIVPTSAVTGEGISDMLSVLLDLVETNLLKKVKFEETVQCMVLESRSEEGKAATIDVILSNGILSVGDKIVVCTQNGAVETVIRHLLTPNPMKETRVKSKYKENKSVKAAIGVRLAAHKLEGVLAGSKLTVVKSEEETERIIEEADEQIRATIQNFISGDKKTTSGTIFDVVGEDGIHAQASTLGALEALISILKKANIPIRTVGVGSISKKDIIKVSTISERHPEYAVMLCFDVVPSQEMQVIGKEMKVKFLTAEIIYHLTEKYKKHMEEQWAQAEEQLKDKVIFPCILTIVPGCVFTKRSPLVLGVKVQQGILRVGTPLAVVRDGEITRIGQVTSILEDTKVNPKNDKIKAGGKASIKVEVSGNQPQIIVGRKLFETDQIVSRLTRESIDLLKESFKDALTKEDWLTVISLKSILGIH</sequence>
<gene>
    <name evidence="9" type="ORF">NERG_01278</name>
    <name evidence="10" type="ORF">NESG_02109</name>
</gene>
<dbReference type="Pfam" id="PF14578">
    <property type="entry name" value="GTP_EFTU_D4"/>
    <property type="match status" value="1"/>
</dbReference>
<accession>H8ZC35</accession>
<dbReference type="Proteomes" id="UP000054524">
    <property type="component" value="Unassembled WGS sequence"/>
</dbReference>
<dbReference type="EMBL" id="AKIJ01000005">
    <property type="protein sequence ID" value="KFG25337.1"/>
    <property type="molecule type" value="Genomic_DNA"/>
</dbReference>
<dbReference type="InterPro" id="IPR015760">
    <property type="entry name" value="TIF_IF2"/>
</dbReference>
<dbReference type="Pfam" id="PF11987">
    <property type="entry name" value="IF-2"/>
    <property type="match status" value="1"/>
</dbReference>
<keyword evidence="6" id="KW-0342">GTP-binding</keyword>
<dbReference type="GO" id="GO:0005525">
    <property type="term" value="F:GTP binding"/>
    <property type="evidence" value="ECO:0007669"/>
    <property type="project" value="UniProtKB-KW"/>
</dbReference>
<dbReference type="InterPro" id="IPR036925">
    <property type="entry name" value="TIF_IF2_dom3_sf"/>
</dbReference>
<evidence type="ECO:0000256" key="1">
    <source>
        <dbReference type="ARBA" id="ARBA00007733"/>
    </source>
</evidence>
<reference evidence="10" key="2">
    <citation type="submission" date="2012-10" db="EMBL/GenBank/DDBJ databases">
        <authorList>
            <consortium name="The Broad Institute Genome Sequencing Platform"/>
            <consortium name="The Broad Institute Genome Sequencing Center for Infectious Disease"/>
            <person name="Cuomo C."/>
            <person name="Troemel E."/>
            <person name="Walker B."/>
            <person name="Young S.K."/>
            <person name="Zeng Q."/>
            <person name="Gargeya S."/>
            <person name="Fitzgerald M."/>
            <person name="Haas B."/>
            <person name="Abouelleil A."/>
            <person name="Alvarado L."/>
            <person name="Arachchi H.M."/>
            <person name="Berlin A.M."/>
            <person name="Chapman S.B."/>
            <person name="Goldberg J."/>
            <person name="Griggs A."/>
            <person name="Gujja S."/>
            <person name="Hansen M."/>
            <person name="Howarth C."/>
            <person name="Imamovic A."/>
            <person name="Larimer J."/>
            <person name="McCowan C."/>
            <person name="Murphy C."/>
            <person name="Neiman D."/>
            <person name="Pearson M."/>
            <person name="Priest M."/>
            <person name="Roberts A."/>
            <person name="Saif S."/>
            <person name="Shea T."/>
            <person name="Sisk P."/>
            <person name="Sykes S."/>
            <person name="Wortman J."/>
            <person name="Nusbaum C."/>
            <person name="Birren B."/>
        </authorList>
    </citation>
    <scope>NUCLEOTIDE SEQUENCE</scope>
    <source>
        <strain evidence="10">ERTm6</strain>
    </source>
</reference>
<dbReference type="Gene3D" id="2.40.30.10">
    <property type="entry name" value="Translation factors"/>
    <property type="match status" value="2"/>
</dbReference>
<dbReference type="SUPFAM" id="SSF52156">
    <property type="entry name" value="Initiation factor IF2/eIF5b, domain 3"/>
    <property type="match status" value="1"/>
</dbReference>
<proteinExistence type="inferred from homology"/>
<evidence type="ECO:0000256" key="7">
    <source>
        <dbReference type="ARBA" id="ARBA00032478"/>
    </source>
</evidence>
<dbReference type="Pfam" id="PF00009">
    <property type="entry name" value="GTP_EFTU"/>
    <property type="match status" value="1"/>
</dbReference>
<dbReference type="FunFam" id="3.40.50.300:FF:000112">
    <property type="entry name" value="Eukaryotic translation initiation factor 5B"/>
    <property type="match status" value="1"/>
</dbReference>
<dbReference type="PANTHER" id="PTHR43381:SF4">
    <property type="entry name" value="EUKARYOTIC TRANSLATION INITIATION FACTOR 5B"/>
    <property type="match status" value="1"/>
</dbReference>
<evidence type="ECO:0000256" key="3">
    <source>
        <dbReference type="ARBA" id="ARBA00022540"/>
    </source>
</evidence>
<evidence type="ECO:0000256" key="5">
    <source>
        <dbReference type="ARBA" id="ARBA00022917"/>
    </source>
</evidence>
<dbReference type="EMBL" id="JH604635">
    <property type="protein sequence ID" value="EHY65671.1"/>
    <property type="molecule type" value="Genomic_DNA"/>
</dbReference>
<dbReference type="OrthoDB" id="4928at2759"/>
<evidence type="ECO:0000259" key="8">
    <source>
        <dbReference type="PROSITE" id="PS51722"/>
    </source>
</evidence>
<comment type="similarity">
    <text evidence="1">Belongs to the TRAFAC class translation factor GTPase superfamily. Classic translation factor GTPase family. IF-2 subfamily.</text>
</comment>
<dbReference type="InterPro" id="IPR029459">
    <property type="entry name" value="EFTU-type"/>
</dbReference>
<dbReference type="InterPro" id="IPR009000">
    <property type="entry name" value="Transl_B-barrel_sf"/>
</dbReference>
<dbReference type="SUPFAM" id="SSF50447">
    <property type="entry name" value="Translation proteins"/>
    <property type="match status" value="1"/>
</dbReference>
<dbReference type="GO" id="GO:0005739">
    <property type="term" value="C:mitochondrion"/>
    <property type="evidence" value="ECO:0007669"/>
    <property type="project" value="TreeGrafter"/>
</dbReference>
<reference evidence="10 11" key="3">
    <citation type="journal article" date="2014" name="Genome Announc.">
        <title>Genome Sequence of the Microsporidian Species Nematocida sp1 Strain ERTm6 (ATCC PRA-372).</title>
        <authorList>
            <person name="Bakowski M.A."/>
            <person name="Priest M."/>
            <person name="Young S."/>
            <person name="Cuomo C.A."/>
            <person name="Troemel E.R."/>
        </authorList>
    </citation>
    <scope>NUCLEOTIDE SEQUENCE [LARGE SCALE GENOMIC DNA]</scope>
    <source>
        <strain evidence="10 11">ERTm6</strain>
    </source>
</reference>
<protein>
    <recommendedName>
        <fullName evidence="2">Eukaryotic translation initiation factor 5B</fullName>
    </recommendedName>
    <alternativeName>
        <fullName evidence="7">Translation initiation factor IF-2</fullName>
    </alternativeName>
</protein>
<accession>A0A086IZL9</accession>